<dbReference type="SUPFAM" id="SSF51905">
    <property type="entry name" value="FAD/NAD(P)-binding domain"/>
    <property type="match status" value="1"/>
</dbReference>
<dbReference type="AlphaFoldDB" id="A0A395M0U1"/>
<dbReference type="Pfam" id="PF02852">
    <property type="entry name" value="Pyr_redox_dim"/>
    <property type="match status" value="1"/>
</dbReference>
<dbReference type="GO" id="GO:0050660">
    <property type="term" value="F:flavin adenine dinucleotide binding"/>
    <property type="evidence" value="ECO:0007669"/>
    <property type="project" value="InterPro"/>
</dbReference>
<dbReference type="InterPro" id="IPR050151">
    <property type="entry name" value="Class-I_Pyr_Nuc-Dis_Oxidored"/>
</dbReference>
<dbReference type="Pfam" id="PF07992">
    <property type="entry name" value="Pyr_redox_2"/>
    <property type="match status" value="1"/>
</dbReference>
<evidence type="ECO:0000313" key="20">
    <source>
        <dbReference type="Proteomes" id="UP000266389"/>
    </source>
</evidence>
<dbReference type="InterPro" id="IPR023753">
    <property type="entry name" value="FAD/NAD-binding_dom"/>
</dbReference>
<feature type="binding site" evidence="14">
    <location>
        <position position="125"/>
    </location>
    <ligand>
        <name>FAD</name>
        <dbReference type="ChEBI" id="CHEBI:57692"/>
    </ligand>
</feature>
<evidence type="ECO:0000256" key="15">
    <source>
        <dbReference type="PIRSR" id="PIRSR000350-4"/>
    </source>
</evidence>
<evidence type="ECO:0000256" key="2">
    <source>
        <dbReference type="ARBA" id="ARBA00007532"/>
    </source>
</evidence>
<keyword evidence="5" id="KW-0963">Cytoplasm</keyword>
<comment type="miscellaneous">
    <text evidence="16">The active site is a redox-active disulfide bond.</text>
</comment>
<sequence length="476" mass="51355">MSKQAINKPSHSYDFDVVIIGSGPGGYETAIRASQLGYKTCVIEKEPTLGGVCLNWGCIPTKSLLKNAEIIQTLKHAETFGIKLESMQIDFAQIIKRSRDVAAQMAKGVDYLMKKNKITVKKGFGRLCSPHNIEIRAEDGTVEKVGALYTIIATGAKARSLPNVPIDRKRIITSYEAMILPQKPETLTIIGAGAIGVEFAYFYNAVGTAVTLIEAMPQILPNEDEEISTLLTREFKKQGISIMTSAKVESATVEGDKVKTVVIDSNGKQKELISDYCLVAVGLVGNIENIGLEEVGVKTERGFIKVDAFGRTNVEGVYAIGDVAGGMLLAHKASAEGIRCIEHIAGLNVQPLDPLEIPACTYCQPSVAHVGLTEKQARERGYDIKIGRFPFKASGKATAAGHPEGMVKLIFDAKYGDLLGAHIIGYEATELIASLCLARKLEATAEWIHHTVHAHPTFSEAIKEAAADAYGEAINI</sequence>
<name>A0A395M0U1_9BACT</name>
<evidence type="ECO:0000256" key="12">
    <source>
        <dbReference type="ARBA" id="ARBA00049187"/>
    </source>
</evidence>
<evidence type="ECO:0000256" key="5">
    <source>
        <dbReference type="ARBA" id="ARBA00022490"/>
    </source>
</evidence>
<dbReference type="PIRSF" id="PIRSF000350">
    <property type="entry name" value="Mercury_reductase_MerA"/>
    <property type="match status" value="1"/>
</dbReference>
<gene>
    <name evidence="19" type="primary">lpdA</name>
    <name evidence="19" type="ORF">D0433_05145</name>
</gene>
<evidence type="ECO:0000256" key="4">
    <source>
        <dbReference type="ARBA" id="ARBA00016961"/>
    </source>
</evidence>
<dbReference type="InterPro" id="IPR012999">
    <property type="entry name" value="Pyr_OxRdtase_I_AS"/>
</dbReference>
<feature type="active site" description="Proton acceptor" evidence="13">
    <location>
        <position position="455"/>
    </location>
</feature>
<evidence type="ECO:0000313" key="19">
    <source>
        <dbReference type="EMBL" id="RFM24380.1"/>
    </source>
</evidence>
<dbReference type="EMBL" id="PHFL01000039">
    <property type="protein sequence ID" value="RFM24380.1"/>
    <property type="molecule type" value="Genomic_DNA"/>
</dbReference>
<dbReference type="InterPro" id="IPR006258">
    <property type="entry name" value="Lipoamide_DH"/>
</dbReference>
<feature type="disulfide bond" description="Redox-active" evidence="15">
    <location>
        <begin position="53"/>
        <end position="58"/>
    </location>
</feature>
<dbReference type="GO" id="GO:0004148">
    <property type="term" value="F:dihydrolipoyl dehydrogenase (NADH) activity"/>
    <property type="evidence" value="ECO:0007669"/>
    <property type="project" value="UniProtKB-EC"/>
</dbReference>
<feature type="binding site" evidence="14">
    <location>
        <position position="62"/>
    </location>
    <ligand>
        <name>FAD</name>
        <dbReference type="ChEBI" id="CHEBI:57692"/>
    </ligand>
</feature>
<dbReference type="SUPFAM" id="SSF55424">
    <property type="entry name" value="FAD/NAD-linked reductases, dimerisation (C-terminal) domain"/>
    <property type="match status" value="1"/>
</dbReference>
<evidence type="ECO:0000256" key="9">
    <source>
        <dbReference type="ARBA" id="ARBA00023027"/>
    </source>
</evidence>
<evidence type="ECO:0000256" key="3">
    <source>
        <dbReference type="ARBA" id="ARBA00012608"/>
    </source>
</evidence>
<keyword evidence="6 16" id="KW-0285">Flavoprotein</keyword>
<dbReference type="GO" id="GO:0006103">
    <property type="term" value="P:2-oxoglutarate metabolic process"/>
    <property type="evidence" value="ECO:0007669"/>
    <property type="project" value="TreeGrafter"/>
</dbReference>
<keyword evidence="14" id="KW-0547">Nucleotide-binding</keyword>
<dbReference type="EC" id="1.8.1.4" evidence="3 16"/>
<dbReference type="InterPro" id="IPR036188">
    <property type="entry name" value="FAD/NAD-bd_sf"/>
</dbReference>
<keyword evidence="8 16" id="KW-0560">Oxidoreductase</keyword>
<evidence type="ECO:0000259" key="18">
    <source>
        <dbReference type="Pfam" id="PF07992"/>
    </source>
</evidence>
<comment type="subcellular location">
    <subcellularLocation>
        <location evidence="1">Cytoplasm</location>
    </subcellularLocation>
</comment>
<keyword evidence="10" id="KW-1015">Disulfide bond</keyword>
<evidence type="ECO:0000256" key="8">
    <source>
        <dbReference type="ARBA" id="ARBA00023002"/>
    </source>
</evidence>
<feature type="binding site" evidence="14">
    <location>
        <position position="214"/>
    </location>
    <ligand>
        <name>NAD(+)</name>
        <dbReference type="ChEBI" id="CHEBI:57540"/>
    </ligand>
</feature>
<dbReference type="Gene3D" id="3.50.50.60">
    <property type="entry name" value="FAD/NAD(P)-binding domain"/>
    <property type="match status" value="2"/>
</dbReference>
<proteinExistence type="inferred from homology"/>
<evidence type="ECO:0000256" key="14">
    <source>
        <dbReference type="PIRSR" id="PIRSR000350-3"/>
    </source>
</evidence>
<dbReference type="PRINTS" id="PR00411">
    <property type="entry name" value="PNDRDTASEI"/>
</dbReference>
<dbReference type="Proteomes" id="UP000266389">
    <property type="component" value="Unassembled WGS sequence"/>
</dbReference>
<keyword evidence="11 16" id="KW-0676">Redox-active center</keyword>
<organism evidence="19 20">
    <name type="scientific">Candidatus Thermochlorobacter aerophilus</name>
    <dbReference type="NCBI Taxonomy" id="1868324"/>
    <lineage>
        <taxon>Bacteria</taxon>
        <taxon>Pseudomonadati</taxon>
        <taxon>Chlorobiota</taxon>
        <taxon>Chlorobiia</taxon>
        <taxon>Chlorobiales</taxon>
        <taxon>Candidatus Thermochlorobacteriaceae</taxon>
        <taxon>Candidatus Thermochlorobacter</taxon>
    </lineage>
</organism>
<evidence type="ECO:0000256" key="1">
    <source>
        <dbReference type="ARBA" id="ARBA00004496"/>
    </source>
</evidence>
<evidence type="ECO:0000259" key="17">
    <source>
        <dbReference type="Pfam" id="PF02852"/>
    </source>
</evidence>
<protein>
    <recommendedName>
        <fullName evidence="4 16">Dihydrolipoyl dehydrogenase</fullName>
        <ecNumber evidence="3 16">1.8.1.4</ecNumber>
    </recommendedName>
</protein>
<feature type="domain" description="Pyridine nucleotide-disulphide oxidoreductase dimerisation" evidence="17">
    <location>
        <begin position="357"/>
        <end position="466"/>
    </location>
</feature>
<evidence type="ECO:0000256" key="7">
    <source>
        <dbReference type="ARBA" id="ARBA00022827"/>
    </source>
</evidence>
<keyword evidence="9 14" id="KW-0520">NAD</keyword>
<feature type="binding site" evidence="14">
    <location>
        <position position="322"/>
    </location>
    <ligand>
        <name>FAD</name>
        <dbReference type="ChEBI" id="CHEBI:57692"/>
    </ligand>
</feature>
<feature type="binding site" evidence="14">
    <location>
        <begin position="191"/>
        <end position="198"/>
    </location>
    <ligand>
        <name>NAD(+)</name>
        <dbReference type="ChEBI" id="CHEBI:57540"/>
    </ligand>
</feature>
<feature type="domain" description="FAD/NAD(P)-binding" evidence="18">
    <location>
        <begin position="15"/>
        <end position="337"/>
    </location>
</feature>
<comment type="caution">
    <text evidence="19">The sequence shown here is derived from an EMBL/GenBank/DDBJ whole genome shotgun (WGS) entry which is preliminary data.</text>
</comment>
<dbReference type="PROSITE" id="PS00076">
    <property type="entry name" value="PYRIDINE_REDOX_1"/>
    <property type="match status" value="1"/>
</dbReference>
<dbReference type="InterPro" id="IPR004099">
    <property type="entry name" value="Pyr_nucl-diS_OxRdtase_dimer"/>
</dbReference>
<dbReference type="InterPro" id="IPR016156">
    <property type="entry name" value="FAD/NAD-linked_Rdtase_dimer_sf"/>
</dbReference>
<evidence type="ECO:0000256" key="13">
    <source>
        <dbReference type="PIRSR" id="PIRSR000350-2"/>
    </source>
</evidence>
<dbReference type="Gene3D" id="3.30.390.30">
    <property type="match status" value="1"/>
</dbReference>
<dbReference type="PRINTS" id="PR00368">
    <property type="entry name" value="FADPNR"/>
</dbReference>
<dbReference type="GO" id="GO:0005737">
    <property type="term" value="C:cytoplasm"/>
    <property type="evidence" value="ECO:0007669"/>
    <property type="project" value="UniProtKB-SubCell"/>
</dbReference>
<dbReference type="FunFam" id="3.30.390.30:FF:000001">
    <property type="entry name" value="Dihydrolipoyl dehydrogenase"/>
    <property type="match status" value="1"/>
</dbReference>
<accession>A0A395M0U1</accession>
<evidence type="ECO:0000256" key="16">
    <source>
        <dbReference type="RuleBase" id="RU003692"/>
    </source>
</evidence>
<reference evidence="19 20" key="1">
    <citation type="journal article" date="2011" name="ISME J.">
        <title>Community ecology of hot spring cyanobacterial mats: predominant populations and their functional potential.</title>
        <authorList>
            <person name="Klatt C.G."/>
            <person name="Wood J.M."/>
            <person name="Rusch D.B."/>
            <person name="Bateson M.M."/>
            <person name="Hamamura N."/>
            <person name="Heidelberg J.F."/>
            <person name="Grossman A.R."/>
            <person name="Bhaya D."/>
            <person name="Cohan F.M."/>
            <person name="Kuhl M."/>
            <person name="Bryant D.A."/>
            <person name="Ward D.M."/>
        </authorList>
    </citation>
    <scope>NUCLEOTIDE SEQUENCE [LARGE SCALE GENOMIC DNA]</scope>
    <source>
        <strain evidence="19">OS</strain>
    </source>
</reference>
<dbReference type="InterPro" id="IPR001100">
    <property type="entry name" value="Pyr_nuc-diS_OxRdtase"/>
</dbReference>
<comment type="similarity">
    <text evidence="2 16">Belongs to the class-I pyridine nucleotide-disulfide oxidoreductase family.</text>
</comment>
<dbReference type="PANTHER" id="PTHR22912:SF217">
    <property type="entry name" value="DIHYDROLIPOYL DEHYDROGENASE"/>
    <property type="match status" value="1"/>
</dbReference>
<evidence type="ECO:0000256" key="10">
    <source>
        <dbReference type="ARBA" id="ARBA00023157"/>
    </source>
</evidence>
<comment type="cofactor">
    <cofactor evidence="14 16">
        <name>FAD</name>
        <dbReference type="ChEBI" id="CHEBI:57692"/>
    </cofactor>
    <text evidence="14 16">Binds 1 FAD per subunit.</text>
</comment>
<comment type="catalytic activity">
    <reaction evidence="12 16">
        <text>N(6)-[(R)-dihydrolipoyl]-L-lysyl-[protein] + NAD(+) = N(6)-[(R)-lipoyl]-L-lysyl-[protein] + NADH + H(+)</text>
        <dbReference type="Rhea" id="RHEA:15045"/>
        <dbReference type="Rhea" id="RHEA-COMP:10474"/>
        <dbReference type="Rhea" id="RHEA-COMP:10475"/>
        <dbReference type="ChEBI" id="CHEBI:15378"/>
        <dbReference type="ChEBI" id="CHEBI:57540"/>
        <dbReference type="ChEBI" id="CHEBI:57945"/>
        <dbReference type="ChEBI" id="CHEBI:83099"/>
        <dbReference type="ChEBI" id="CHEBI:83100"/>
        <dbReference type="EC" id="1.8.1.4"/>
    </reaction>
</comment>
<evidence type="ECO:0000256" key="6">
    <source>
        <dbReference type="ARBA" id="ARBA00022630"/>
    </source>
</evidence>
<feature type="binding site" evidence="14">
    <location>
        <position position="282"/>
    </location>
    <ligand>
        <name>NAD(+)</name>
        <dbReference type="ChEBI" id="CHEBI:57540"/>
    </ligand>
</feature>
<keyword evidence="7 14" id="KW-0274">FAD</keyword>
<evidence type="ECO:0000256" key="11">
    <source>
        <dbReference type="ARBA" id="ARBA00023284"/>
    </source>
</evidence>
<dbReference type="NCBIfam" id="TIGR01350">
    <property type="entry name" value="lipoamide_DH"/>
    <property type="match status" value="1"/>
</dbReference>
<dbReference type="PANTHER" id="PTHR22912">
    <property type="entry name" value="DISULFIDE OXIDOREDUCTASE"/>
    <property type="match status" value="1"/>
</dbReference>